<gene>
    <name evidence="8" type="ORF">NAEGRDRAFT_29888</name>
</gene>
<dbReference type="InterPro" id="IPR036322">
    <property type="entry name" value="WD40_repeat_dom_sf"/>
</dbReference>
<keyword evidence="3" id="KW-0853">WD repeat</keyword>
<dbReference type="EMBL" id="GG738847">
    <property type="protein sequence ID" value="EFC49584.1"/>
    <property type="molecule type" value="Genomic_DNA"/>
</dbReference>
<evidence type="ECO:0000256" key="7">
    <source>
        <dbReference type="ARBA" id="ARBA00023273"/>
    </source>
</evidence>
<reference evidence="8 9" key="1">
    <citation type="journal article" date="2010" name="Cell">
        <title>The genome of Naegleria gruberi illuminates early eukaryotic versatility.</title>
        <authorList>
            <person name="Fritz-Laylin L.K."/>
            <person name="Prochnik S.E."/>
            <person name="Ginger M.L."/>
            <person name="Dacks J.B."/>
            <person name="Carpenter M.L."/>
            <person name="Field M.C."/>
            <person name="Kuo A."/>
            <person name="Paredez A."/>
            <person name="Chapman J."/>
            <person name="Pham J."/>
            <person name="Shu S."/>
            <person name="Neupane R."/>
            <person name="Cipriano M."/>
            <person name="Mancuso J."/>
            <person name="Tu H."/>
            <person name="Salamov A."/>
            <person name="Lindquist E."/>
            <person name="Shapiro H."/>
            <person name="Lucas S."/>
            <person name="Grigoriev I.V."/>
            <person name="Cande W.Z."/>
            <person name="Fulton C."/>
            <person name="Rokhsar D.S."/>
            <person name="Dawson S.C."/>
        </authorList>
    </citation>
    <scope>NUCLEOTIDE SEQUENCE [LARGE SCALE GENOMIC DNA]</scope>
    <source>
        <strain evidence="8 9">NEG-M</strain>
    </source>
</reference>
<dbReference type="RefSeq" id="XP_002682328.1">
    <property type="nucleotide sequence ID" value="XM_002682282.1"/>
</dbReference>
<accession>D2V0W5</accession>
<evidence type="ECO:0000313" key="9">
    <source>
        <dbReference type="Proteomes" id="UP000006671"/>
    </source>
</evidence>
<dbReference type="eggNOG" id="KOG2106">
    <property type="taxonomic scope" value="Eukaryota"/>
</dbReference>
<dbReference type="OrthoDB" id="1935234at2759"/>
<dbReference type="Gene3D" id="2.130.10.10">
    <property type="entry name" value="YVTN repeat-like/Quinoprotein amine dehydrogenase"/>
    <property type="match status" value="1"/>
</dbReference>
<evidence type="ECO:0000256" key="5">
    <source>
        <dbReference type="ARBA" id="ARBA00023054"/>
    </source>
</evidence>
<dbReference type="InParanoid" id="D2V0W5"/>
<evidence type="ECO:0000256" key="2">
    <source>
        <dbReference type="ARBA" id="ARBA00022490"/>
    </source>
</evidence>
<dbReference type="STRING" id="5762.D2V0W5"/>
<dbReference type="KEGG" id="ngr:NAEGRDRAFT_29888"/>
<dbReference type="Pfam" id="PF00400">
    <property type="entry name" value="WD40"/>
    <property type="match status" value="1"/>
</dbReference>
<dbReference type="PANTHER" id="PTHR14885">
    <property type="entry name" value="CILIA- AND FLAGELLA-ASSOCIATED PROTEIN 43-RELATED"/>
    <property type="match status" value="1"/>
</dbReference>
<evidence type="ECO:0000256" key="3">
    <source>
        <dbReference type="ARBA" id="ARBA00022574"/>
    </source>
</evidence>
<keyword evidence="2" id="KW-0963">Cytoplasm</keyword>
<dbReference type="Proteomes" id="UP000006671">
    <property type="component" value="Unassembled WGS sequence"/>
</dbReference>
<keyword evidence="7" id="KW-0966">Cell projection</keyword>
<dbReference type="GeneID" id="8855468"/>
<comment type="subcellular location">
    <subcellularLocation>
        <location evidence="1">Cytoplasm</location>
        <location evidence="1">Cytoskeleton</location>
        <location evidence="1">Cilium axoneme</location>
    </subcellularLocation>
</comment>
<dbReference type="InterPro" id="IPR001680">
    <property type="entry name" value="WD40_rpt"/>
</dbReference>
<keyword evidence="4" id="KW-0677">Repeat</keyword>
<evidence type="ECO:0000256" key="6">
    <source>
        <dbReference type="ARBA" id="ARBA00023212"/>
    </source>
</evidence>
<dbReference type="GO" id="GO:0005930">
    <property type="term" value="C:axoneme"/>
    <property type="evidence" value="ECO:0007669"/>
    <property type="project" value="UniProtKB-SubCell"/>
</dbReference>
<protein>
    <submittedName>
        <fullName evidence="8">Uncharacterized protein</fullName>
    </submittedName>
</protein>
<dbReference type="PANTHER" id="PTHR14885:SF3">
    <property type="entry name" value="CILIA- AND FLAGELLA-ASSOCIATED PROTEIN 44"/>
    <property type="match status" value="1"/>
</dbReference>
<organism evidence="9">
    <name type="scientific">Naegleria gruberi</name>
    <name type="common">Amoeba</name>
    <dbReference type="NCBI Taxonomy" id="5762"/>
    <lineage>
        <taxon>Eukaryota</taxon>
        <taxon>Discoba</taxon>
        <taxon>Heterolobosea</taxon>
        <taxon>Tetramitia</taxon>
        <taxon>Eutetramitia</taxon>
        <taxon>Vahlkampfiidae</taxon>
        <taxon>Naegleria</taxon>
    </lineage>
</organism>
<evidence type="ECO:0000313" key="8">
    <source>
        <dbReference type="EMBL" id="EFC49584.1"/>
    </source>
</evidence>
<evidence type="ECO:0000256" key="4">
    <source>
        <dbReference type="ARBA" id="ARBA00022737"/>
    </source>
</evidence>
<keyword evidence="6" id="KW-0206">Cytoskeleton</keyword>
<sequence length="253" mass="28373">MKEIENQLSKQQVAEKLYENICTLDHSFGFESLKRNNIQYLKENIVITSVGNTIQFIDIAESRYRWINVPGHGGIGALALHPSKKWVAIGEKSREKPNVYIYEITIESDIESISLKPIKTLKNGTLRAFSSMAFNSKGNRLATVGSSPDYLLTIWNWEQEKIALRYKAFGQDVYSVSFSATSEGQLTTSGTGHIKFWKMAKTFTGLKLKGQIGKFGKIDISDISSCVELPDGKVLSGCEDGYLLLWDENLIKC</sequence>
<keyword evidence="9" id="KW-1185">Reference proteome</keyword>
<dbReference type="AlphaFoldDB" id="D2V0W5"/>
<evidence type="ECO:0000256" key="1">
    <source>
        <dbReference type="ARBA" id="ARBA00004430"/>
    </source>
</evidence>
<proteinExistence type="predicted"/>
<feature type="non-terminal residue" evidence="8">
    <location>
        <position position="253"/>
    </location>
</feature>
<dbReference type="SMART" id="SM00320">
    <property type="entry name" value="WD40"/>
    <property type="match status" value="3"/>
</dbReference>
<dbReference type="InterPro" id="IPR015943">
    <property type="entry name" value="WD40/YVTN_repeat-like_dom_sf"/>
</dbReference>
<dbReference type="OMA" id="AHNTETH"/>
<dbReference type="VEuPathDB" id="AmoebaDB:NAEGRDRAFT_29888"/>
<dbReference type="SUPFAM" id="SSF50978">
    <property type="entry name" value="WD40 repeat-like"/>
    <property type="match status" value="1"/>
</dbReference>
<name>D2V0W5_NAEGR</name>
<keyword evidence="5" id="KW-0175">Coiled coil</keyword>